<evidence type="ECO:0000256" key="1">
    <source>
        <dbReference type="SAM" id="SignalP"/>
    </source>
</evidence>
<dbReference type="AlphaFoldDB" id="A0AAD9AF03"/>
<feature type="chain" id="PRO_5042280767" evidence="1">
    <location>
        <begin position="19"/>
        <end position="60"/>
    </location>
</feature>
<name>A0AAD9AF03_9PEZI</name>
<feature type="signal peptide" evidence="1">
    <location>
        <begin position="1"/>
        <end position="18"/>
    </location>
</feature>
<proteinExistence type="predicted"/>
<keyword evidence="3" id="KW-1185">Reference proteome</keyword>
<evidence type="ECO:0000313" key="3">
    <source>
        <dbReference type="Proteomes" id="UP001243330"/>
    </source>
</evidence>
<dbReference type="Proteomes" id="UP001243330">
    <property type="component" value="Unassembled WGS sequence"/>
</dbReference>
<protein>
    <submittedName>
        <fullName evidence="2">Uncharacterized protein</fullName>
    </submittedName>
</protein>
<accession>A0AAD9AF03</accession>
<reference evidence="2" key="1">
    <citation type="submission" date="2023-01" db="EMBL/GenBank/DDBJ databases">
        <title>Colletotrichum chrysophilum M932 genome sequence.</title>
        <authorList>
            <person name="Baroncelli R."/>
        </authorList>
    </citation>
    <scope>NUCLEOTIDE SEQUENCE</scope>
    <source>
        <strain evidence="2">M932</strain>
    </source>
</reference>
<gene>
    <name evidence="2" type="ORF">CCHR01_11624</name>
</gene>
<dbReference type="EMBL" id="JAQOWY010000260">
    <property type="protein sequence ID" value="KAK1845770.1"/>
    <property type="molecule type" value="Genomic_DNA"/>
</dbReference>
<comment type="caution">
    <text evidence="2">The sequence shown here is derived from an EMBL/GenBank/DDBJ whole genome shotgun (WGS) entry which is preliminary data.</text>
</comment>
<sequence>MKFSILAALLVNAAAVMAGDLQDRQAGACVTAGGGCATTPTNPMYMRCCSGLTCSNHVCV</sequence>
<keyword evidence="1" id="KW-0732">Signal</keyword>
<organism evidence="2 3">
    <name type="scientific">Colletotrichum chrysophilum</name>
    <dbReference type="NCBI Taxonomy" id="1836956"/>
    <lineage>
        <taxon>Eukaryota</taxon>
        <taxon>Fungi</taxon>
        <taxon>Dikarya</taxon>
        <taxon>Ascomycota</taxon>
        <taxon>Pezizomycotina</taxon>
        <taxon>Sordariomycetes</taxon>
        <taxon>Hypocreomycetidae</taxon>
        <taxon>Glomerellales</taxon>
        <taxon>Glomerellaceae</taxon>
        <taxon>Colletotrichum</taxon>
        <taxon>Colletotrichum gloeosporioides species complex</taxon>
    </lineage>
</organism>
<evidence type="ECO:0000313" key="2">
    <source>
        <dbReference type="EMBL" id="KAK1845770.1"/>
    </source>
</evidence>